<comment type="caution">
    <text evidence="5">The sequence shown here is derived from an EMBL/GenBank/DDBJ whole genome shotgun (WGS) entry which is preliminary data.</text>
</comment>
<dbReference type="EMBL" id="JBHSJJ010000004">
    <property type="protein sequence ID" value="MFC4871830.1"/>
    <property type="molecule type" value="Genomic_DNA"/>
</dbReference>
<dbReference type="Pfam" id="PF07583">
    <property type="entry name" value="PSCyt2"/>
    <property type="match status" value="1"/>
</dbReference>
<dbReference type="Pfam" id="PF07635">
    <property type="entry name" value="PSCyt1"/>
    <property type="match status" value="1"/>
</dbReference>
<evidence type="ECO:0000313" key="5">
    <source>
        <dbReference type="EMBL" id="MFC4871830.1"/>
    </source>
</evidence>
<feature type="domain" description="Cytochrome C Planctomycete-type" evidence="4">
    <location>
        <begin position="71"/>
        <end position="131"/>
    </location>
</feature>
<dbReference type="RefSeq" id="WP_377063670.1">
    <property type="nucleotide sequence ID" value="NZ_JBHSJJ010000004.1"/>
</dbReference>
<feature type="domain" description="DUF1549" evidence="2">
    <location>
        <begin position="179"/>
        <end position="391"/>
    </location>
</feature>
<evidence type="ECO:0000259" key="4">
    <source>
        <dbReference type="Pfam" id="PF07635"/>
    </source>
</evidence>
<dbReference type="InterPro" id="IPR036909">
    <property type="entry name" value="Cyt_c-like_dom_sf"/>
</dbReference>
<evidence type="ECO:0000259" key="3">
    <source>
        <dbReference type="Pfam" id="PF07587"/>
    </source>
</evidence>
<keyword evidence="6" id="KW-1185">Reference proteome</keyword>
<keyword evidence="1" id="KW-0472">Membrane</keyword>
<feature type="domain" description="DUF1553" evidence="3">
    <location>
        <begin position="729"/>
        <end position="981"/>
    </location>
</feature>
<organism evidence="5 6">
    <name type="scientific">Negadavirga shengliensis</name>
    <dbReference type="NCBI Taxonomy" id="1389218"/>
    <lineage>
        <taxon>Bacteria</taxon>
        <taxon>Pseudomonadati</taxon>
        <taxon>Bacteroidota</taxon>
        <taxon>Cytophagia</taxon>
        <taxon>Cytophagales</taxon>
        <taxon>Cyclobacteriaceae</taxon>
        <taxon>Negadavirga</taxon>
    </lineage>
</organism>
<gene>
    <name evidence="5" type="ORF">ACFPFU_09045</name>
</gene>
<dbReference type="SUPFAM" id="SSF46626">
    <property type="entry name" value="Cytochrome c"/>
    <property type="match status" value="1"/>
</dbReference>
<evidence type="ECO:0000256" key="1">
    <source>
        <dbReference type="SAM" id="Phobius"/>
    </source>
</evidence>
<dbReference type="InterPro" id="IPR011429">
    <property type="entry name" value="Cyt_c_Planctomycete-type"/>
</dbReference>
<name>A0ABV9SZH4_9BACT</name>
<protein>
    <submittedName>
        <fullName evidence="5">PSD1 and planctomycete cytochrome C domain-containing protein</fullName>
    </submittedName>
</protein>
<keyword evidence="1" id="KW-0812">Transmembrane</keyword>
<dbReference type="Proteomes" id="UP001595818">
    <property type="component" value="Unassembled WGS sequence"/>
</dbReference>
<dbReference type="InterPro" id="IPR011444">
    <property type="entry name" value="DUF1549"/>
</dbReference>
<accession>A0ABV9SZH4</accession>
<reference evidence="6" key="1">
    <citation type="journal article" date="2019" name="Int. J. Syst. Evol. Microbiol.">
        <title>The Global Catalogue of Microorganisms (GCM) 10K type strain sequencing project: providing services to taxonomists for standard genome sequencing and annotation.</title>
        <authorList>
            <consortium name="The Broad Institute Genomics Platform"/>
            <consortium name="The Broad Institute Genome Sequencing Center for Infectious Disease"/>
            <person name="Wu L."/>
            <person name="Ma J."/>
        </authorList>
    </citation>
    <scope>NUCLEOTIDE SEQUENCE [LARGE SCALE GENOMIC DNA]</scope>
    <source>
        <strain evidence="6">CGMCC 4.7466</strain>
    </source>
</reference>
<dbReference type="InterPro" id="IPR022655">
    <property type="entry name" value="DUF1553"/>
</dbReference>
<evidence type="ECO:0000259" key="2">
    <source>
        <dbReference type="Pfam" id="PF07583"/>
    </source>
</evidence>
<sequence>MRKLLLGSGGVQHREMADLLGKFNNVNLVFFSIFLLTVCFLYPACQEKKRPELAEQVDFNFHIKPILVQKCYLCHGPDPSSREAGLRLDIEEGAFSILESGNTAIHPGSLQKSALVGRITQTDPELMMPPPSSNLELSEKEINLLKKWIKQGAAYKEHWAFIPPVRPETAPDESTSEVIDRLLKEKVDAHQLTVSPEADKYTLIRRLSYVLTGLPPKPEEVKAFVENKGYNAYEKLVDHYLASPAYGERWARHWMDVVRYAETKGHEFDFMIHGAWQFRDYLIRAFNKDLPYDQLVKEHLAGDLLAFPRYHPEKGFNESILGTMFLTMAEGTHSPVDIRKDETDRIDNMIDVTGKGLQGLTIACSKCHDHKFDPIPTKDYYGLYGIMESTRFTPVPLSEERKKTINLEDARKIKNYIRVSLAALWDSADAQKLPFQLAANFEKKDKKTATNYKILGDFRGQDLQGWKADGHAFGVSTTLGDPVFKKDKPELEYLNQGMASSRKFKTGIFGALRSSDFTIGEQFVGVKARGSGGSIRIIIDNFQLISYPIYGGMDQKVNNPEWSQFVFDVGDWKGHKAYIEVLPGAYRNHVYQQREEDYIEVEYAIAYEEEWQEPLLPGKTANTSLITAVANWKNQHSAIEEVHHLNTMLAENRLARSFPEMEKSIFQEKLVLAPIRDSVFFNGVTEGTGRESPVFIRGSHLDLEKDKVPRAFLPKILDYQGLYSIKGSGRMEMTTAILSPENPLTARVMVNRIWHHVFGRGIVESVDNFGLQGKLPSHSELLDYLALSFVEGDWSIKKMIRAMVLTDAFRRSTQALDPEADIENRYLARYPVRRLEAEAIRDGMLAVASSLDPTMYGSSVPVHLTDFMQGRGRPQLSGPVDGNGRRSIYLEVRRNFLDGMMMAFDRPTPFSTFGKRDVTNVPAQSLFLMNDPFVILQAGNMAVHLINNRQEDTLEDRIKFIYLNAFSRLPEQDELGHAINFIQTLAIEYKVSSDEIMEHADLWKDYCHSIFNMKEFIYLL</sequence>
<dbReference type="PANTHER" id="PTHR35889:SF3">
    <property type="entry name" value="F-BOX DOMAIN-CONTAINING PROTEIN"/>
    <property type="match status" value="1"/>
</dbReference>
<keyword evidence="1" id="KW-1133">Transmembrane helix</keyword>
<dbReference type="PANTHER" id="PTHR35889">
    <property type="entry name" value="CYCLOINULO-OLIGOSACCHARIDE FRUCTANOTRANSFERASE-RELATED"/>
    <property type="match status" value="1"/>
</dbReference>
<proteinExistence type="predicted"/>
<feature type="transmembrane region" description="Helical" evidence="1">
    <location>
        <begin position="26"/>
        <end position="44"/>
    </location>
</feature>
<dbReference type="Pfam" id="PF07587">
    <property type="entry name" value="PSD1"/>
    <property type="match status" value="1"/>
</dbReference>
<evidence type="ECO:0000313" key="6">
    <source>
        <dbReference type="Proteomes" id="UP001595818"/>
    </source>
</evidence>